<accession>A0ABQ8T213</accession>
<dbReference type="Proteomes" id="UP001148838">
    <property type="component" value="Unassembled WGS sequence"/>
</dbReference>
<protein>
    <submittedName>
        <fullName evidence="1">Uncharacterized protein</fullName>
    </submittedName>
</protein>
<evidence type="ECO:0000313" key="1">
    <source>
        <dbReference type="EMBL" id="KAJ4439972.1"/>
    </source>
</evidence>
<gene>
    <name evidence="1" type="ORF">ANN_08103</name>
</gene>
<comment type="caution">
    <text evidence="1">The sequence shown here is derived from an EMBL/GenBank/DDBJ whole genome shotgun (WGS) entry which is preliminary data.</text>
</comment>
<name>A0ABQ8T213_PERAM</name>
<proteinExistence type="predicted"/>
<keyword evidence="2" id="KW-1185">Reference proteome</keyword>
<dbReference type="EMBL" id="JAJSOF020000017">
    <property type="protein sequence ID" value="KAJ4439972.1"/>
    <property type="molecule type" value="Genomic_DNA"/>
</dbReference>
<organism evidence="1 2">
    <name type="scientific">Periplaneta americana</name>
    <name type="common">American cockroach</name>
    <name type="synonym">Blatta americana</name>
    <dbReference type="NCBI Taxonomy" id="6978"/>
    <lineage>
        <taxon>Eukaryota</taxon>
        <taxon>Metazoa</taxon>
        <taxon>Ecdysozoa</taxon>
        <taxon>Arthropoda</taxon>
        <taxon>Hexapoda</taxon>
        <taxon>Insecta</taxon>
        <taxon>Pterygota</taxon>
        <taxon>Neoptera</taxon>
        <taxon>Polyneoptera</taxon>
        <taxon>Dictyoptera</taxon>
        <taxon>Blattodea</taxon>
        <taxon>Blattoidea</taxon>
        <taxon>Blattidae</taxon>
        <taxon>Blattinae</taxon>
        <taxon>Periplaneta</taxon>
    </lineage>
</organism>
<sequence length="200" mass="23504">MASTILKFIYFMRPERAKQGLNHVADDDDDDDDDIFIFWLFDSLLEETQKDIRKRLEIFLSDGRRMWYFKLSSKLHSKEINALRRNIQLNALEGMVNGEKKISVEEETFQKIIYLYKRRGFCKLLVEAILQKLGYQLQCCSTTTLDGTVDEKGDMSEEEIFYYKFNQVSWRLASKLSTASSAIFFRDEEDGRASRRKLGS</sequence>
<reference evidence="1 2" key="1">
    <citation type="journal article" date="2022" name="Allergy">
        <title>Genome assembly and annotation of Periplaneta americana reveal a comprehensive cockroach allergen profile.</title>
        <authorList>
            <person name="Wang L."/>
            <person name="Xiong Q."/>
            <person name="Saelim N."/>
            <person name="Wang L."/>
            <person name="Nong W."/>
            <person name="Wan A.T."/>
            <person name="Shi M."/>
            <person name="Liu X."/>
            <person name="Cao Q."/>
            <person name="Hui J.H.L."/>
            <person name="Sookrung N."/>
            <person name="Leung T.F."/>
            <person name="Tungtrongchitr A."/>
            <person name="Tsui S.K.W."/>
        </authorList>
    </citation>
    <scope>NUCLEOTIDE SEQUENCE [LARGE SCALE GENOMIC DNA]</scope>
    <source>
        <strain evidence="1">PWHHKU_190912</strain>
    </source>
</reference>
<evidence type="ECO:0000313" key="2">
    <source>
        <dbReference type="Proteomes" id="UP001148838"/>
    </source>
</evidence>